<evidence type="ECO:0000256" key="3">
    <source>
        <dbReference type="SAM" id="SignalP"/>
    </source>
</evidence>
<feature type="compositionally biased region" description="Low complexity" evidence="1">
    <location>
        <begin position="246"/>
        <end position="290"/>
    </location>
</feature>
<keyword evidence="2" id="KW-1133">Transmembrane helix</keyword>
<accession>A0ABT9MMX0</accession>
<feature type="signal peptide" evidence="3">
    <location>
        <begin position="1"/>
        <end position="29"/>
    </location>
</feature>
<dbReference type="NCBIfam" id="TIGR03773">
    <property type="entry name" value="anch_rpt_wall"/>
    <property type="match status" value="1"/>
</dbReference>
<feature type="region of interest" description="Disordered" evidence="1">
    <location>
        <begin position="211"/>
        <end position="290"/>
    </location>
</feature>
<dbReference type="Proteomes" id="UP001240984">
    <property type="component" value="Unassembled WGS sequence"/>
</dbReference>
<feature type="region of interest" description="Disordered" evidence="1">
    <location>
        <begin position="489"/>
        <end position="513"/>
    </location>
</feature>
<dbReference type="InterPro" id="IPR022395">
    <property type="entry name" value="CHP03773_ABC_transptr-like"/>
</dbReference>
<feature type="compositionally biased region" description="Gly residues" evidence="1">
    <location>
        <begin position="489"/>
        <end position="501"/>
    </location>
</feature>
<gene>
    <name evidence="4" type="ORF">J2S43_001188</name>
</gene>
<dbReference type="InterPro" id="IPR022435">
    <property type="entry name" value="Surface-anchored_actinobac"/>
</dbReference>
<protein>
    <submittedName>
        <fullName evidence="4">ABC transporter-associated repeat protein</fullName>
    </submittedName>
</protein>
<feature type="transmembrane region" description="Helical" evidence="2">
    <location>
        <begin position="522"/>
        <end position="542"/>
    </location>
</feature>
<reference evidence="4 5" key="1">
    <citation type="submission" date="2023-07" db="EMBL/GenBank/DDBJ databases">
        <title>Sequencing the genomes of 1000 actinobacteria strains.</title>
        <authorList>
            <person name="Klenk H.-P."/>
        </authorList>
    </citation>
    <scope>NUCLEOTIDE SEQUENCE [LARGE SCALE GENOMIC DNA]</scope>
    <source>
        <strain evidence="4 5">DSM 44710</strain>
    </source>
</reference>
<evidence type="ECO:0000313" key="4">
    <source>
        <dbReference type="EMBL" id="MDP9792676.1"/>
    </source>
</evidence>
<feature type="chain" id="PRO_5046824177" evidence="3">
    <location>
        <begin position="30"/>
        <end position="556"/>
    </location>
</feature>
<dbReference type="EMBL" id="JAUSRA010000001">
    <property type="protein sequence ID" value="MDP9792676.1"/>
    <property type="molecule type" value="Genomic_DNA"/>
</dbReference>
<proteinExistence type="predicted"/>
<dbReference type="NCBIfam" id="TIGR03769">
    <property type="entry name" value="P_ac_wall_RPT"/>
    <property type="match status" value="1"/>
</dbReference>
<sequence length="556" mass="55014">MTRRFRAAAAMAASLTMLAMTGAPGAAVAAPANPSADGAGLLSIDREDGGALSLRFRDAAGTVRDPGGLRFGPGGGLSTTVPADPAYAFLGTPGRAVWSLSAGGGHFPSIDTTGVRGGGALSLRLTDVDGPGGFAAYTVSRWGRPAVLLDSDGPAEATLTAGTRLPNVAWTFDTAGVHRLTFTVSGAAGTDAGTASAVYTVTVPEITPAAPAPAPPAAAPAAPAPPAPVTPALPAPATPAPPPDGTSPDDSAADSSAPGPAEAGSTPDSSAQARAQAQAQAPAAEAGAAATTVAPASGTVISDGHVDMGPTLENGTWRIRLKDDAATPPVWRELSDVVLKVSDKARIPVPAGTGYAFLGTAGARIHMLPQTQQSGIVWPGWNTQHATVTSGVDGDVTWNLKGVQGPGAFKLFLAGSFGAPQVLFDSAKAMPQKLAIPLNTHAHGNWAFTAPGLYRLSVEMTATTKAGKAVADTRTLTIAVGDATDAGAGFTGGGSDSGGTDTGTDTGTGQSGGRLPLTGGSVLTVVAAGAVLVVLGLAAVVISRRRTVTHDTLPHS</sequence>
<keyword evidence="2" id="KW-0472">Membrane</keyword>
<organism evidence="4 5">
    <name type="scientific">Catenuloplanes nepalensis</name>
    <dbReference type="NCBI Taxonomy" id="587533"/>
    <lineage>
        <taxon>Bacteria</taxon>
        <taxon>Bacillati</taxon>
        <taxon>Actinomycetota</taxon>
        <taxon>Actinomycetes</taxon>
        <taxon>Micromonosporales</taxon>
        <taxon>Micromonosporaceae</taxon>
        <taxon>Catenuloplanes</taxon>
    </lineage>
</organism>
<evidence type="ECO:0000256" key="1">
    <source>
        <dbReference type="SAM" id="MobiDB-lite"/>
    </source>
</evidence>
<keyword evidence="3" id="KW-0732">Signal</keyword>
<evidence type="ECO:0000313" key="5">
    <source>
        <dbReference type="Proteomes" id="UP001240984"/>
    </source>
</evidence>
<feature type="compositionally biased region" description="Pro residues" evidence="1">
    <location>
        <begin position="211"/>
        <end position="245"/>
    </location>
</feature>
<keyword evidence="2" id="KW-0812">Transmembrane</keyword>
<dbReference type="NCBIfam" id="NF038134">
    <property type="entry name" value="choice_anch_M"/>
    <property type="match status" value="2"/>
</dbReference>
<evidence type="ECO:0000256" key="2">
    <source>
        <dbReference type="SAM" id="Phobius"/>
    </source>
</evidence>
<dbReference type="RefSeq" id="WP_306827545.1">
    <property type="nucleotide sequence ID" value="NZ_JAUSRA010000001.1"/>
</dbReference>
<comment type="caution">
    <text evidence="4">The sequence shown here is derived from an EMBL/GenBank/DDBJ whole genome shotgun (WGS) entry which is preliminary data.</text>
</comment>
<keyword evidence="5" id="KW-1185">Reference proteome</keyword>
<name>A0ABT9MMX0_9ACTN</name>